<organism evidence="2 3">
    <name type="scientific">Candidatus Roizmanbacteria bacterium RIFCSPHIGHO2_02_FULL_38_11</name>
    <dbReference type="NCBI Taxonomy" id="1802039"/>
    <lineage>
        <taxon>Bacteria</taxon>
        <taxon>Candidatus Roizmaniibacteriota</taxon>
    </lineage>
</organism>
<dbReference type="AlphaFoldDB" id="A0A1F7GWE5"/>
<evidence type="ECO:0000313" key="2">
    <source>
        <dbReference type="EMBL" id="OGK23417.1"/>
    </source>
</evidence>
<comment type="caution">
    <text evidence="2">The sequence shown here is derived from an EMBL/GenBank/DDBJ whole genome shotgun (WGS) entry which is preliminary data.</text>
</comment>
<keyword evidence="1" id="KW-0812">Transmembrane</keyword>
<accession>A0A1F7GWE5</accession>
<feature type="transmembrane region" description="Helical" evidence="1">
    <location>
        <begin position="66"/>
        <end position="91"/>
    </location>
</feature>
<evidence type="ECO:0000256" key="1">
    <source>
        <dbReference type="SAM" id="Phobius"/>
    </source>
</evidence>
<evidence type="ECO:0000313" key="3">
    <source>
        <dbReference type="Proteomes" id="UP000177913"/>
    </source>
</evidence>
<feature type="transmembrane region" description="Helical" evidence="1">
    <location>
        <begin position="107"/>
        <end position="128"/>
    </location>
</feature>
<proteinExistence type="predicted"/>
<name>A0A1F7GWE5_9BACT</name>
<gene>
    <name evidence="2" type="ORF">A3C25_01985</name>
</gene>
<dbReference type="EMBL" id="MFZO01000047">
    <property type="protein sequence ID" value="OGK23417.1"/>
    <property type="molecule type" value="Genomic_DNA"/>
</dbReference>
<keyword evidence="1" id="KW-0472">Membrane</keyword>
<feature type="transmembrane region" description="Helical" evidence="1">
    <location>
        <begin position="20"/>
        <end position="39"/>
    </location>
</feature>
<feature type="transmembrane region" description="Helical" evidence="1">
    <location>
        <begin position="140"/>
        <end position="159"/>
    </location>
</feature>
<dbReference type="Proteomes" id="UP000177913">
    <property type="component" value="Unassembled WGS sequence"/>
</dbReference>
<protein>
    <submittedName>
        <fullName evidence="2">Uncharacterized protein</fullName>
    </submittedName>
</protein>
<reference evidence="2 3" key="1">
    <citation type="journal article" date="2016" name="Nat. Commun.">
        <title>Thousands of microbial genomes shed light on interconnected biogeochemical processes in an aquifer system.</title>
        <authorList>
            <person name="Anantharaman K."/>
            <person name="Brown C.T."/>
            <person name="Hug L.A."/>
            <person name="Sharon I."/>
            <person name="Castelle C.J."/>
            <person name="Probst A.J."/>
            <person name="Thomas B.C."/>
            <person name="Singh A."/>
            <person name="Wilkins M.J."/>
            <person name="Karaoz U."/>
            <person name="Brodie E.L."/>
            <person name="Williams K.H."/>
            <person name="Hubbard S.S."/>
            <person name="Banfield J.F."/>
        </authorList>
    </citation>
    <scope>NUCLEOTIDE SEQUENCE [LARGE SCALE GENOMIC DNA]</scope>
</reference>
<sequence>MNKRKKYKILLFLNEFLRLLAPFLIFFNPLMTSVLSLIFDEADFYLFYKSGYKWIYYHIIDKLLDYWWYIFILIYSLDKPIKFFVIILFIYRSLGQFLSIISRNEKLLLLFPNILERYFNIYILLLYLGFSKVLLESWNIALLALGTIIAFYIEWINHIKKPYYITKKIFKVDVGRWDK</sequence>
<keyword evidence="1" id="KW-1133">Transmembrane helix</keyword>